<organism evidence="3 5">
    <name type="scientific">Camelina sativa</name>
    <name type="common">False flax</name>
    <name type="synonym">Myagrum sativum</name>
    <dbReference type="NCBI Taxonomy" id="90675"/>
    <lineage>
        <taxon>Eukaryota</taxon>
        <taxon>Viridiplantae</taxon>
        <taxon>Streptophyta</taxon>
        <taxon>Embryophyta</taxon>
        <taxon>Tracheophyta</taxon>
        <taxon>Spermatophyta</taxon>
        <taxon>Magnoliopsida</taxon>
        <taxon>eudicotyledons</taxon>
        <taxon>Gunneridae</taxon>
        <taxon>Pentapetalae</taxon>
        <taxon>rosids</taxon>
        <taxon>malvids</taxon>
        <taxon>Brassicales</taxon>
        <taxon>Brassicaceae</taxon>
        <taxon>Camelineae</taxon>
        <taxon>Camelina</taxon>
    </lineage>
</organism>
<accession>A0ABM0WRQ8</accession>
<keyword evidence="1" id="KW-0175">Coiled coil</keyword>
<evidence type="ECO:0000313" key="4">
    <source>
        <dbReference type="RefSeq" id="XP_010475218.1"/>
    </source>
</evidence>
<sequence>MGTEFKTRFSWEIDNFSDIKKSIRSGPYLSGSGCQWFLELYPKGYCVSDHVSLRLSAYNPKSLRLGWKRRVNFLYVFLNQSGEELYRSNVESCRDLFFCAEVTGRIFSRTSPLNKLQEEGFLKENKLTIKFNIEVTQVVHQGKSTENDIFEFYGVQILASQGLSMAKVCGNHPCFEDFNPKTKEMRAVYFTIFFCLIETLRKSPQSLSVTELRNAQNQFTELTKAGFKLDFLKSKLKEASSACQVQNLPEEWVKNVKVTVSDLQAKLGKVRKEKIRRAAASSVLSFGFMRIIIKKFFLSCFSV</sequence>
<proteinExistence type="predicted"/>
<dbReference type="Pfam" id="PF22486">
    <property type="entry name" value="MATH_2"/>
    <property type="match status" value="1"/>
</dbReference>
<feature type="domain" description="MATH" evidence="2">
    <location>
        <begin position="6"/>
        <end position="133"/>
    </location>
</feature>
<dbReference type="RefSeq" id="XP_010475220.1">
    <property type="nucleotide sequence ID" value="XM_010476918.2"/>
</dbReference>
<dbReference type="SUPFAM" id="SSF49599">
    <property type="entry name" value="TRAF domain-like"/>
    <property type="match status" value="1"/>
</dbReference>
<dbReference type="Gene3D" id="2.60.210.10">
    <property type="entry name" value="Apoptosis, Tumor Necrosis Factor Receptor Associated Protein 2, Chain A"/>
    <property type="match status" value="1"/>
</dbReference>
<dbReference type="CDD" id="cd00121">
    <property type="entry name" value="MATH"/>
    <property type="match status" value="1"/>
</dbReference>
<reference evidence="4 5" key="3">
    <citation type="submission" date="2025-05" db="UniProtKB">
        <authorList>
            <consortium name="RefSeq"/>
        </authorList>
    </citation>
    <scope>IDENTIFICATION</scope>
    <source>
        <tissue evidence="4 5">Leaf</tissue>
    </source>
</reference>
<reference evidence="3" key="2">
    <citation type="journal article" date="2014" name="Nat. Commun.">
        <title>The emerging biofuel crop Camelina sativa retains a highly undifferentiated hexaploid genome structure.</title>
        <authorList>
            <person name="Kagale S."/>
            <person name="Koh C."/>
            <person name="Nixon J."/>
            <person name="Bollina V."/>
            <person name="Clarke W.E."/>
            <person name="Tuteja R."/>
            <person name="Spillane C."/>
            <person name="Robinson S.J."/>
            <person name="Links M.G."/>
            <person name="Clarke C."/>
            <person name="Higgins E.E."/>
            <person name="Huebert T."/>
            <person name="Sharpe A.G."/>
            <person name="Parkin I.A."/>
        </authorList>
    </citation>
    <scope>NUCLEOTIDE SEQUENCE [LARGE SCALE GENOMIC DNA]</scope>
    <source>
        <strain evidence="3">r\DH55</strain>
    </source>
</reference>
<evidence type="ECO:0000313" key="3">
    <source>
        <dbReference type="Proteomes" id="UP000694864"/>
    </source>
</evidence>
<dbReference type="PANTHER" id="PTHR46236">
    <property type="entry name" value="TRAF-LIKE SUPERFAMILY PROTEIN"/>
    <property type="match status" value="1"/>
</dbReference>
<dbReference type="PROSITE" id="PS50144">
    <property type="entry name" value="MATH"/>
    <property type="match status" value="1"/>
</dbReference>
<dbReference type="InterPro" id="IPR008974">
    <property type="entry name" value="TRAF-like"/>
</dbReference>
<dbReference type="RefSeq" id="XP_010475218.1">
    <property type="nucleotide sequence ID" value="XM_010476916.2"/>
</dbReference>
<dbReference type="GeneID" id="104754677"/>
<evidence type="ECO:0000256" key="1">
    <source>
        <dbReference type="ARBA" id="ARBA00023054"/>
    </source>
</evidence>
<dbReference type="PANTHER" id="PTHR46236:SF12">
    <property type="entry name" value="MATH DOMAIN-CONTAINING PROTEIN"/>
    <property type="match status" value="1"/>
</dbReference>
<dbReference type="RefSeq" id="XP_010475219.1">
    <property type="nucleotide sequence ID" value="XM_010476917.2"/>
</dbReference>
<evidence type="ECO:0000313" key="6">
    <source>
        <dbReference type="RefSeq" id="XP_010475220.1"/>
    </source>
</evidence>
<dbReference type="InterPro" id="IPR050804">
    <property type="entry name" value="MCC"/>
</dbReference>
<name>A0ABM0WRQ8_CAMSA</name>
<dbReference type="InterPro" id="IPR002083">
    <property type="entry name" value="MATH/TRAF_dom"/>
</dbReference>
<dbReference type="Proteomes" id="UP000694864">
    <property type="component" value="Chromosome 17"/>
</dbReference>
<evidence type="ECO:0000313" key="5">
    <source>
        <dbReference type="RefSeq" id="XP_010475219.1"/>
    </source>
</evidence>
<reference evidence="3" key="1">
    <citation type="journal article" date="1997" name="Nucleic Acids Res.">
        <title>tRNAscan-SE: a program for improved detection of transfer RNA genes in genomic sequence.</title>
        <authorList>
            <person name="Lowe T.M."/>
            <person name="Eddy S.R."/>
        </authorList>
    </citation>
    <scope>NUCLEOTIDE SEQUENCE [LARGE SCALE GENOMIC DNA]</scope>
    <source>
        <strain evidence="3">r\DH55</strain>
    </source>
</reference>
<gene>
    <name evidence="4 5 6" type="primary">LOC104754677</name>
</gene>
<evidence type="ECO:0000259" key="2">
    <source>
        <dbReference type="PROSITE" id="PS50144"/>
    </source>
</evidence>
<protein>
    <submittedName>
        <fullName evidence="4 5">MATH domain and coiled-coil domain-containing protein At2g42465</fullName>
    </submittedName>
</protein>
<keyword evidence="3" id="KW-1185">Reference proteome</keyword>